<dbReference type="Proteomes" id="UP000509303">
    <property type="component" value="Chromosome"/>
</dbReference>
<gene>
    <name evidence="1" type="ORF">HUT08_13125</name>
</gene>
<organism evidence="1 2">
    <name type="scientific">Streptomyces buecherae</name>
    <dbReference type="NCBI Taxonomy" id="2763006"/>
    <lineage>
        <taxon>Bacteria</taxon>
        <taxon>Bacillati</taxon>
        <taxon>Actinomycetota</taxon>
        <taxon>Actinomycetes</taxon>
        <taxon>Kitasatosporales</taxon>
        <taxon>Streptomycetaceae</taxon>
        <taxon>Streptomyces</taxon>
    </lineage>
</organism>
<protein>
    <submittedName>
        <fullName evidence="1">Uncharacterized protein</fullName>
    </submittedName>
</protein>
<evidence type="ECO:0000313" key="2">
    <source>
        <dbReference type="Proteomes" id="UP000509303"/>
    </source>
</evidence>
<dbReference type="EMBL" id="CP054929">
    <property type="protein sequence ID" value="QKW54483.1"/>
    <property type="molecule type" value="Genomic_DNA"/>
</dbReference>
<accession>A0A7H8NIU1</accession>
<dbReference type="AlphaFoldDB" id="A0A7H8NIU1"/>
<reference evidence="1 2" key="1">
    <citation type="submission" date="2020-06" db="EMBL/GenBank/DDBJ databases">
        <title>Genome mining for natural products.</title>
        <authorList>
            <person name="Zhang B."/>
            <person name="Shi J."/>
            <person name="Ge H."/>
        </authorList>
    </citation>
    <scope>NUCLEOTIDE SEQUENCE [LARGE SCALE GENOMIC DNA]</scope>
    <source>
        <strain evidence="1 2">NA00687</strain>
    </source>
</reference>
<sequence length="204" mass="20780">MALGVFGAVAALLVAGCGIRSTSVPVDAGAAPSRASCQLPGSAASPRATDGVAVTVQLVCSAQLLPVQRVLRLPKGDQAPRPDEFARALLNQLQQPESAAEATAGFSSEVGPWVRVSGPTKGDPAGTLRLNREPDELPPYALAQLVCTFAETPAVGGRRAVVLGGPAAPEGEDTLGVGGLKRYECGTDLRTRPQSAQSSGTLVE</sequence>
<evidence type="ECO:0000313" key="1">
    <source>
        <dbReference type="EMBL" id="QKW54483.1"/>
    </source>
</evidence>
<name>A0A7H8NIU1_9ACTN</name>
<keyword evidence="2" id="KW-1185">Reference proteome</keyword>
<proteinExistence type="predicted"/>